<accession>A0A9X1YIB7</accession>
<dbReference type="SUPFAM" id="SSF48613">
    <property type="entry name" value="Heme oxygenase-like"/>
    <property type="match status" value="1"/>
</dbReference>
<evidence type="ECO:0000313" key="2">
    <source>
        <dbReference type="EMBL" id="MCK9686247.1"/>
    </source>
</evidence>
<dbReference type="GO" id="GO:0006788">
    <property type="term" value="P:heme oxidation"/>
    <property type="evidence" value="ECO:0007669"/>
    <property type="project" value="InterPro"/>
</dbReference>
<dbReference type="CDD" id="cd19166">
    <property type="entry name" value="HemeO-bac"/>
    <property type="match status" value="1"/>
</dbReference>
<name>A0A9X1YIB7_9BURK</name>
<protein>
    <submittedName>
        <fullName evidence="2">Biliverdin-producing heme oxygenase</fullName>
    </submittedName>
</protein>
<dbReference type="Pfam" id="PF01126">
    <property type="entry name" value="Heme_oxygenase"/>
    <property type="match status" value="1"/>
</dbReference>
<evidence type="ECO:0000313" key="3">
    <source>
        <dbReference type="Proteomes" id="UP001139353"/>
    </source>
</evidence>
<dbReference type="EMBL" id="JAJLJH010000002">
    <property type="protein sequence ID" value="MCK9686247.1"/>
    <property type="molecule type" value="Genomic_DNA"/>
</dbReference>
<organism evidence="2 3">
    <name type="scientific">Scleromatobacter humisilvae</name>
    <dbReference type="NCBI Taxonomy" id="2897159"/>
    <lineage>
        <taxon>Bacteria</taxon>
        <taxon>Pseudomonadati</taxon>
        <taxon>Pseudomonadota</taxon>
        <taxon>Betaproteobacteria</taxon>
        <taxon>Burkholderiales</taxon>
        <taxon>Sphaerotilaceae</taxon>
        <taxon>Scleromatobacter</taxon>
    </lineage>
</organism>
<dbReference type="GO" id="GO:0004392">
    <property type="term" value="F:heme oxygenase (decyclizing) activity"/>
    <property type="evidence" value="ECO:0007669"/>
    <property type="project" value="InterPro"/>
</dbReference>
<dbReference type="AlphaFoldDB" id="A0A9X1YIB7"/>
<dbReference type="Gene3D" id="1.20.910.10">
    <property type="entry name" value="Heme oxygenase-like"/>
    <property type="match status" value="1"/>
</dbReference>
<dbReference type="InterPro" id="IPR016053">
    <property type="entry name" value="Haem_Oase-like"/>
</dbReference>
<feature type="region of interest" description="Disordered" evidence="1">
    <location>
        <begin position="228"/>
        <end position="275"/>
    </location>
</feature>
<sequence length="275" mass="29545">MSSENALAELRLTTRAEHERIEHVLRLDQPMPLERYGAILCGFDAFLRAWEPRVHAALPERLQPWFRARRRGGFASADVEWLRAVAGVGPVAMSSRLAATLPLGDPAEAMGSLYVIEGSALGGRVIAPQLKRTLGLDQGRGASYFHGFGGETGAMWANFRTQAALEIGDSSGNTARACRSAKRTFAALIELFSPLAPPEPEQASIHVEPSTQIAPALLMAYGALRAESTGPEPAPLADIHIDLPDKDESGDEPTLVELPMDGGEDDGGDTQRMPL</sequence>
<keyword evidence="3" id="KW-1185">Reference proteome</keyword>
<dbReference type="InterPro" id="IPR016084">
    <property type="entry name" value="Haem_Oase-like_multi-hlx"/>
</dbReference>
<proteinExistence type="predicted"/>
<reference evidence="2" key="1">
    <citation type="submission" date="2021-11" db="EMBL/GenBank/DDBJ databases">
        <title>BS-T2-15 a new species belonging to the Comamonadaceae family isolated from the soil of a French oak forest.</title>
        <authorList>
            <person name="Mieszkin S."/>
            <person name="Alain K."/>
        </authorList>
    </citation>
    <scope>NUCLEOTIDE SEQUENCE</scope>
    <source>
        <strain evidence="2">BS-T2-15</strain>
    </source>
</reference>
<comment type="caution">
    <text evidence="2">The sequence shown here is derived from an EMBL/GenBank/DDBJ whole genome shotgun (WGS) entry which is preliminary data.</text>
</comment>
<evidence type="ECO:0000256" key="1">
    <source>
        <dbReference type="SAM" id="MobiDB-lite"/>
    </source>
</evidence>
<dbReference type="RefSeq" id="WP_275682275.1">
    <property type="nucleotide sequence ID" value="NZ_JAJLJH010000002.1"/>
</dbReference>
<dbReference type="Proteomes" id="UP001139353">
    <property type="component" value="Unassembled WGS sequence"/>
</dbReference>
<gene>
    <name evidence="2" type="ORF">LPC04_11070</name>
</gene>